<protein>
    <submittedName>
        <fullName evidence="2">Uncharacterized protein</fullName>
    </submittedName>
</protein>
<accession>A0ABP0Q2Y5</accession>
<name>A0ABP0Q2Y5_9DINO</name>
<feature type="region of interest" description="Disordered" evidence="1">
    <location>
        <begin position="402"/>
        <end position="447"/>
    </location>
</feature>
<feature type="compositionally biased region" description="Basic residues" evidence="1">
    <location>
        <begin position="433"/>
        <end position="447"/>
    </location>
</feature>
<organism evidence="2 3">
    <name type="scientific">Durusdinium trenchii</name>
    <dbReference type="NCBI Taxonomy" id="1381693"/>
    <lineage>
        <taxon>Eukaryota</taxon>
        <taxon>Sar</taxon>
        <taxon>Alveolata</taxon>
        <taxon>Dinophyceae</taxon>
        <taxon>Suessiales</taxon>
        <taxon>Symbiodiniaceae</taxon>
        <taxon>Durusdinium</taxon>
    </lineage>
</organism>
<feature type="compositionally biased region" description="Basic and acidic residues" evidence="1">
    <location>
        <begin position="418"/>
        <end position="429"/>
    </location>
</feature>
<dbReference type="Proteomes" id="UP001642484">
    <property type="component" value="Unassembled WGS sequence"/>
</dbReference>
<dbReference type="InterPro" id="IPR029063">
    <property type="entry name" value="SAM-dependent_MTases_sf"/>
</dbReference>
<gene>
    <name evidence="2" type="ORF">CCMP2556_LOCUS40042</name>
</gene>
<sequence>MIFPEFPGKSVSSPLVVYWQISQIPHNTPTWLLVSALHSTTPLSPHLSPGRGARARLGAAVQELLSYAYGAELGKTGHQLAGHAVDEVDVQSVLEGGSSLLYGELLPEGVRRLQEAFFEEQELEGPILELGMGTGKVALQLFLAPSATPQTAERRVYGVELAPSRYARAAAAAERLSGRWPERFRREVISDTSCCLWDSVHGTPAARCDLVCGSLLDTPEKLLREAAAVVLEVCLPSDVQNDAGRMLQALPNGCRVVSYSALHQLTPHCRLRPVGDGGLTLPSSWKPSGHLFAFYEANDAGLGAADAPRLAELRGSGGCPSRARRLRYTDEVLGAPELEVYPWQKGDQVLVGYSWLPFPDLGDPDEATCGTLDGVTWMDAVVVLVHEDCYVNVCYEESAANCPEERGVAESGSSSQKRGAEERRRERQSCSKGKARGRAKSQRKGER</sequence>
<evidence type="ECO:0000313" key="2">
    <source>
        <dbReference type="EMBL" id="CAK9081908.1"/>
    </source>
</evidence>
<comment type="caution">
    <text evidence="2">The sequence shown here is derived from an EMBL/GenBank/DDBJ whole genome shotgun (WGS) entry which is preliminary data.</text>
</comment>
<keyword evidence="3" id="KW-1185">Reference proteome</keyword>
<evidence type="ECO:0000313" key="3">
    <source>
        <dbReference type="Proteomes" id="UP001642484"/>
    </source>
</evidence>
<reference evidence="2 3" key="1">
    <citation type="submission" date="2024-02" db="EMBL/GenBank/DDBJ databases">
        <authorList>
            <person name="Chen Y."/>
            <person name="Shah S."/>
            <person name="Dougan E. K."/>
            <person name="Thang M."/>
            <person name="Chan C."/>
        </authorList>
    </citation>
    <scope>NUCLEOTIDE SEQUENCE [LARGE SCALE GENOMIC DNA]</scope>
</reference>
<dbReference type="SUPFAM" id="SSF53335">
    <property type="entry name" value="S-adenosyl-L-methionine-dependent methyltransferases"/>
    <property type="match status" value="1"/>
</dbReference>
<proteinExistence type="predicted"/>
<dbReference type="EMBL" id="CAXAMN010023895">
    <property type="protein sequence ID" value="CAK9081908.1"/>
    <property type="molecule type" value="Genomic_DNA"/>
</dbReference>
<evidence type="ECO:0000256" key="1">
    <source>
        <dbReference type="SAM" id="MobiDB-lite"/>
    </source>
</evidence>
<dbReference type="Gene3D" id="3.40.50.150">
    <property type="entry name" value="Vaccinia Virus protein VP39"/>
    <property type="match status" value="1"/>
</dbReference>